<proteinExistence type="predicted"/>
<dbReference type="InterPro" id="IPR007396">
    <property type="entry name" value="TR_PAI2-type"/>
</dbReference>
<dbReference type="PANTHER" id="PTHR35802:SF1">
    <property type="entry name" value="PROTEASE SYNTHASE AND SPORULATION PROTEIN PAI 2"/>
    <property type="match status" value="1"/>
</dbReference>
<dbReference type="Pfam" id="PF04299">
    <property type="entry name" value="FMN_bind_2"/>
    <property type="match status" value="1"/>
</dbReference>
<dbReference type="Proteomes" id="UP000588068">
    <property type="component" value="Unassembled WGS sequence"/>
</dbReference>
<dbReference type="PANTHER" id="PTHR35802">
    <property type="entry name" value="PROTEASE SYNTHASE AND SPORULATION PROTEIN PAI 2"/>
    <property type="match status" value="1"/>
</dbReference>
<sequence length="211" mass="23409">MDTERLLFAPPAYAAADPAAIVRRYPFAQFITTSAAGMLATAIPLYFESDDDTSTMIGHMARRNPHAASLEAGQSALAIFAGPHAYISSSWYRERPTVPTWNYVVAHVRGTIEPIDDEATQLAILRHTARIMESGNATPWTLEQAPPGRVDTLMPMIRSVRMKVERIEGVTKLSQTHPPGDRVRVMERLLERNDEGSHEVARWMAGLGVEK</sequence>
<evidence type="ECO:0000313" key="1">
    <source>
        <dbReference type="EMBL" id="MBB6093732.1"/>
    </source>
</evidence>
<comment type="caution">
    <text evidence="1">The sequence shown here is derived from an EMBL/GenBank/DDBJ whole genome shotgun (WGS) entry which is preliminary data.</text>
</comment>
<dbReference type="AlphaFoldDB" id="A0A841HNT9"/>
<dbReference type="Gene3D" id="2.30.110.10">
    <property type="entry name" value="Electron Transport, Fmn-binding Protein, Chain A"/>
    <property type="match status" value="1"/>
</dbReference>
<protein>
    <submittedName>
        <fullName evidence="1">Transcriptional regulator</fullName>
    </submittedName>
</protein>
<organism evidence="1 2">
    <name type="scientific">Povalibacter uvarum</name>
    <dbReference type="NCBI Taxonomy" id="732238"/>
    <lineage>
        <taxon>Bacteria</taxon>
        <taxon>Pseudomonadati</taxon>
        <taxon>Pseudomonadota</taxon>
        <taxon>Gammaproteobacteria</taxon>
        <taxon>Steroidobacterales</taxon>
        <taxon>Steroidobacteraceae</taxon>
        <taxon>Povalibacter</taxon>
    </lineage>
</organism>
<evidence type="ECO:0000313" key="2">
    <source>
        <dbReference type="Proteomes" id="UP000588068"/>
    </source>
</evidence>
<accession>A0A841HNT9</accession>
<keyword evidence="2" id="KW-1185">Reference proteome</keyword>
<dbReference type="RefSeq" id="WP_184332401.1">
    <property type="nucleotide sequence ID" value="NZ_JACHHZ010000003.1"/>
</dbReference>
<reference evidence="1 2" key="1">
    <citation type="submission" date="2020-08" db="EMBL/GenBank/DDBJ databases">
        <title>Genomic Encyclopedia of Type Strains, Phase IV (KMG-IV): sequencing the most valuable type-strain genomes for metagenomic binning, comparative biology and taxonomic classification.</title>
        <authorList>
            <person name="Goeker M."/>
        </authorList>
    </citation>
    <scope>NUCLEOTIDE SEQUENCE [LARGE SCALE GENOMIC DNA]</scope>
    <source>
        <strain evidence="1 2">DSM 26723</strain>
    </source>
</reference>
<dbReference type="EMBL" id="JACHHZ010000003">
    <property type="protein sequence ID" value="MBB6093732.1"/>
    <property type="molecule type" value="Genomic_DNA"/>
</dbReference>
<name>A0A841HNT9_9GAMM</name>
<gene>
    <name evidence="1" type="ORF">HNQ60_002613</name>
</gene>
<dbReference type="SUPFAM" id="SSF50475">
    <property type="entry name" value="FMN-binding split barrel"/>
    <property type="match status" value="1"/>
</dbReference>
<dbReference type="PIRSF" id="PIRSF010372">
    <property type="entry name" value="PaiB"/>
    <property type="match status" value="1"/>
</dbReference>
<dbReference type="InterPro" id="IPR012349">
    <property type="entry name" value="Split_barrel_FMN-bd"/>
</dbReference>